<evidence type="ECO:0000256" key="2">
    <source>
        <dbReference type="ARBA" id="ARBA00008537"/>
    </source>
</evidence>
<keyword evidence="4" id="KW-1003">Cell membrane</keyword>
<dbReference type="InterPro" id="IPR004638">
    <property type="entry name" value="EmrB-like"/>
</dbReference>
<feature type="transmembrane region" description="Helical" evidence="8">
    <location>
        <begin position="334"/>
        <end position="354"/>
    </location>
</feature>
<reference evidence="11" key="1">
    <citation type="journal article" date="2019" name="Int. J. Syst. Evol. Microbiol.">
        <title>The Global Catalogue of Microorganisms (GCM) 10K type strain sequencing project: providing services to taxonomists for standard genome sequencing and annotation.</title>
        <authorList>
            <consortium name="The Broad Institute Genomics Platform"/>
            <consortium name="The Broad Institute Genome Sequencing Center for Infectious Disease"/>
            <person name="Wu L."/>
            <person name="Ma J."/>
        </authorList>
    </citation>
    <scope>NUCLEOTIDE SEQUENCE [LARGE SCALE GENOMIC DNA]</scope>
    <source>
        <strain evidence="11">CGMCC 1.12286</strain>
    </source>
</reference>
<dbReference type="PROSITE" id="PS50850">
    <property type="entry name" value="MFS"/>
    <property type="match status" value="1"/>
</dbReference>
<feature type="transmembrane region" description="Helical" evidence="8">
    <location>
        <begin position="111"/>
        <end position="131"/>
    </location>
</feature>
<feature type="transmembrane region" description="Helical" evidence="8">
    <location>
        <begin position="205"/>
        <end position="225"/>
    </location>
</feature>
<feature type="transmembrane region" description="Helical" evidence="8">
    <location>
        <begin position="366"/>
        <end position="389"/>
    </location>
</feature>
<accession>A0ABW4JJV8</accession>
<keyword evidence="6 8" id="KW-1133">Transmembrane helix</keyword>
<feature type="transmembrane region" description="Helical" evidence="8">
    <location>
        <begin position="277"/>
        <end position="298"/>
    </location>
</feature>
<feature type="transmembrane region" description="Helical" evidence="8">
    <location>
        <begin position="21"/>
        <end position="43"/>
    </location>
</feature>
<comment type="subcellular location">
    <subcellularLocation>
        <location evidence="1">Cell membrane</location>
        <topology evidence="1">Multi-pass membrane protein</topology>
    </subcellularLocation>
</comment>
<feature type="transmembrane region" description="Helical" evidence="8">
    <location>
        <begin position="86"/>
        <end position="105"/>
    </location>
</feature>
<dbReference type="InterPro" id="IPR020846">
    <property type="entry name" value="MFS_dom"/>
</dbReference>
<feature type="transmembrane region" description="Helical" evidence="8">
    <location>
        <begin position="448"/>
        <end position="470"/>
    </location>
</feature>
<sequence length="476" mass="51288">MNSLSNESVAAFSVRKILPTLLALIFGMLVVMLDSSVMNVAIPQLEKAFHADLKTMQWTITGYTLALSAVIPLAGWFSDRFEAKRVFLLSVVLFMVGSVLCAMATTPAQLITFRVLQGLGGGMVTPIGLAFSFKVAPPDKRGAIMGLLGLPMLIAPVLGPLLSGWLLEYANWHWIFFINVPIGIVALGLGYRFLQRSDAGKHLKLDIIGAILAPVSFATLIYGVHNGGSEGWSTLSTTVPLAIGLMLLSVFIVVELRQQTPLLELHAFRSMEFSKGLAIVFMNWMAIFGALFLIPLYLQQVRGFSTFHSGLMVIPQAVLSFVGMQIGGKLFDKFGARPVVCTGLAVLSAALYWLSRIQADTNIFLLATNLALLGLGQGLTSMQISTHVLKSAPAKLISRVTPITTSGQQIFGSLAIAMMSGFLTSNITKHIQLVTNSTGTRLAAMANGFGDTFLIAMGVSICGLVMGLFLRRQETR</sequence>
<feature type="transmembrane region" description="Helical" evidence="8">
    <location>
        <begin position="237"/>
        <end position="256"/>
    </location>
</feature>
<evidence type="ECO:0000256" key="6">
    <source>
        <dbReference type="ARBA" id="ARBA00022989"/>
    </source>
</evidence>
<keyword evidence="5 8" id="KW-0812">Transmembrane</keyword>
<dbReference type="CDD" id="cd17503">
    <property type="entry name" value="MFS_LmrB_MDR_like"/>
    <property type="match status" value="1"/>
</dbReference>
<dbReference type="Pfam" id="PF07690">
    <property type="entry name" value="MFS_1"/>
    <property type="match status" value="1"/>
</dbReference>
<evidence type="ECO:0000259" key="9">
    <source>
        <dbReference type="PROSITE" id="PS50850"/>
    </source>
</evidence>
<dbReference type="PANTHER" id="PTHR42718:SF9">
    <property type="entry name" value="MAJOR FACILITATOR SUPERFAMILY MULTIDRUG TRANSPORTER MFSC"/>
    <property type="match status" value="1"/>
</dbReference>
<dbReference type="InterPro" id="IPR036259">
    <property type="entry name" value="MFS_trans_sf"/>
</dbReference>
<feature type="domain" description="Major facilitator superfamily (MFS) profile" evidence="9">
    <location>
        <begin position="20"/>
        <end position="475"/>
    </location>
</feature>
<dbReference type="Gene3D" id="1.20.1250.20">
    <property type="entry name" value="MFS general substrate transporter like domains"/>
    <property type="match status" value="1"/>
</dbReference>
<name>A0ABW4JJV8_9BACL</name>
<evidence type="ECO:0000256" key="1">
    <source>
        <dbReference type="ARBA" id="ARBA00004651"/>
    </source>
</evidence>
<evidence type="ECO:0000256" key="4">
    <source>
        <dbReference type="ARBA" id="ARBA00022475"/>
    </source>
</evidence>
<dbReference type="EMBL" id="JBHUCX010000044">
    <property type="protein sequence ID" value="MFD1676258.1"/>
    <property type="molecule type" value="Genomic_DNA"/>
</dbReference>
<dbReference type="SUPFAM" id="SSF103473">
    <property type="entry name" value="MFS general substrate transporter"/>
    <property type="match status" value="1"/>
</dbReference>
<dbReference type="Proteomes" id="UP001597079">
    <property type="component" value="Unassembled WGS sequence"/>
</dbReference>
<dbReference type="RefSeq" id="WP_377944142.1">
    <property type="nucleotide sequence ID" value="NZ_JBHUCX010000044.1"/>
</dbReference>
<keyword evidence="11" id="KW-1185">Reference proteome</keyword>
<dbReference type="InterPro" id="IPR011701">
    <property type="entry name" value="MFS"/>
</dbReference>
<evidence type="ECO:0000256" key="7">
    <source>
        <dbReference type="ARBA" id="ARBA00023136"/>
    </source>
</evidence>
<feature type="transmembrane region" description="Helical" evidence="8">
    <location>
        <begin position="172"/>
        <end position="193"/>
    </location>
</feature>
<evidence type="ECO:0000256" key="5">
    <source>
        <dbReference type="ARBA" id="ARBA00022692"/>
    </source>
</evidence>
<evidence type="ECO:0000256" key="3">
    <source>
        <dbReference type="ARBA" id="ARBA00022448"/>
    </source>
</evidence>
<organism evidence="10 11">
    <name type="scientific">Alicyclobacillus fodiniaquatilis</name>
    <dbReference type="NCBI Taxonomy" id="1661150"/>
    <lineage>
        <taxon>Bacteria</taxon>
        <taxon>Bacillati</taxon>
        <taxon>Bacillota</taxon>
        <taxon>Bacilli</taxon>
        <taxon>Bacillales</taxon>
        <taxon>Alicyclobacillaceae</taxon>
        <taxon>Alicyclobacillus</taxon>
    </lineage>
</organism>
<dbReference type="Gene3D" id="1.20.1720.10">
    <property type="entry name" value="Multidrug resistance protein D"/>
    <property type="match status" value="1"/>
</dbReference>
<gene>
    <name evidence="10" type="ORF">ACFSB2_16255</name>
</gene>
<evidence type="ECO:0000313" key="11">
    <source>
        <dbReference type="Proteomes" id="UP001597079"/>
    </source>
</evidence>
<evidence type="ECO:0000313" key="10">
    <source>
        <dbReference type="EMBL" id="MFD1676258.1"/>
    </source>
</evidence>
<keyword evidence="7 8" id="KW-0472">Membrane</keyword>
<dbReference type="PANTHER" id="PTHR42718">
    <property type="entry name" value="MAJOR FACILITATOR SUPERFAMILY MULTIDRUG TRANSPORTER MFSC"/>
    <property type="match status" value="1"/>
</dbReference>
<comment type="similarity">
    <text evidence="2">Belongs to the major facilitator superfamily. EmrB family.</text>
</comment>
<dbReference type="NCBIfam" id="TIGR00711">
    <property type="entry name" value="efflux_EmrB"/>
    <property type="match status" value="1"/>
</dbReference>
<evidence type="ECO:0000256" key="8">
    <source>
        <dbReference type="SAM" id="Phobius"/>
    </source>
</evidence>
<feature type="transmembrane region" description="Helical" evidence="8">
    <location>
        <begin position="143"/>
        <end position="166"/>
    </location>
</feature>
<protein>
    <submittedName>
        <fullName evidence="10">MDR family MFS transporter</fullName>
    </submittedName>
</protein>
<proteinExistence type="inferred from homology"/>
<comment type="caution">
    <text evidence="10">The sequence shown here is derived from an EMBL/GenBank/DDBJ whole genome shotgun (WGS) entry which is preliminary data.</text>
</comment>
<feature type="transmembrane region" description="Helical" evidence="8">
    <location>
        <begin position="55"/>
        <end position="74"/>
    </location>
</feature>
<keyword evidence="3" id="KW-0813">Transport</keyword>